<sequence length="244" mass="27463">MTTRRLKTQFYFLLTTLFLVTITNAYAQNPRVEDIFDGKTLQGWKQLTGSATYDVVDGMIVGTTVSGSPNSFLATEKEYGDFILELEVKIEGGKNNSGIMTRSHFDANGNNGAGRVYGRQVEVDPTDRKWSGGIYDEARRGWLYPLDLNEAARAAFDVDKFNHIRIECIGDETKTWVNGIPTAHVIDTVDRQGFIALQVHSIAKDHQPGEKVYFKNIKLKTDNLKPKDFPSNIKIVNLKDEEPK</sequence>
<feature type="signal peptide" evidence="1">
    <location>
        <begin position="1"/>
        <end position="27"/>
    </location>
</feature>
<feature type="domain" description="3-keto-alpha-glucoside-1,2-lyase/3-keto-2-hydroxy-glucal hydratase" evidence="2">
    <location>
        <begin position="33"/>
        <end position="220"/>
    </location>
</feature>
<dbReference type="Gene3D" id="2.60.120.560">
    <property type="entry name" value="Exo-inulinase, domain 1"/>
    <property type="match status" value="1"/>
</dbReference>
<dbReference type="RefSeq" id="WP_375558521.1">
    <property type="nucleotide sequence ID" value="NZ_JBBVGT010000003.1"/>
</dbReference>
<dbReference type="InterPro" id="IPR010496">
    <property type="entry name" value="AL/BT2_dom"/>
</dbReference>
<name>A0ABV5CHJ7_9SPHI</name>
<keyword evidence="4" id="KW-1185">Reference proteome</keyword>
<protein>
    <submittedName>
        <fullName evidence="3">DUF1080 domain-containing protein</fullName>
    </submittedName>
</protein>
<organism evidence="3 4">
    <name type="scientific">Albibacterium profundi</name>
    <dbReference type="NCBI Taxonomy" id="3134906"/>
    <lineage>
        <taxon>Bacteria</taxon>
        <taxon>Pseudomonadati</taxon>
        <taxon>Bacteroidota</taxon>
        <taxon>Sphingobacteriia</taxon>
        <taxon>Sphingobacteriales</taxon>
        <taxon>Sphingobacteriaceae</taxon>
        <taxon>Albibacterium</taxon>
    </lineage>
</organism>
<dbReference type="Pfam" id="PF06439">
    <property type="entry name" value="3keto-disac_hyd"/>
    <property type="match status" value="1"/>
</dbReference>
<evidence type="ECO:0000259" key="2">
    <source>
        <dbReference type="Pfam" id="PF06439"/>
    </source>
</evidence>
<dbReference type="EMBL" id="JBBVGT010000003">
    <property type="protein sequence ID" value="MFB5946992.1"/>
    <property type="molecule type" value="Genomic_DNA"/>
</dbReference>
<feature type="chain" id="PRO_5045336366" evidence="1">
    <location>
        <begin position="28"/>
        <end position="244"/>
    </location>
</feature>
<proteinExistence type="predicted"/>
<comment type="caution">
    <text evidence="3">The sequence shown here is derived from an EMBL/GenBank/DDBJ whole genome shotgun (WGS) entry which is preliminary data.</text>
</comment>
<evidence type="ECO:0000313" key="3">
    <source>
        <dbReference type="EMBL" id="MFB5946992.1"/>
    </source>
</evidence>
<accession>A0ABV5CHJ7</accession>
<dbReference type="Proteomes" id="UP001580928">
    <property type="component" value="Unassembled WGS sequence"/>
</dbReference>
<gene>
    <name evidence="3" type="ORF">WKR92_14255</name>
</gene>
<reference evidence="3 4" key="1">
    <citation type="submission" date="2024-04" db="EMBL/GenBank/DDBJ databases">
        <title>Albibacterium profundi sp. nov., isolated from sediment of the Challenger Deep of Mariana Trench.</title>
        <authorList>
            <person name="Wang Y."/>
        </authorList>
    </citation>
    <scope>NUCLEOTIDE SEQUENCE [LARGE SCALE GENOMIC DNA]</scope>
    <source>
        <strain evidence="3 4">RHL897</strain>
    </source>
</reference>
<evidence type="ECO:0000256" key="1">
    <source>
        <dbReference type="SAM" id="SignalP"/>
    </source>
</evidence>
<evidence type="ECO:0000313" key="4">
    <source>
        <dbReference type="Proteomes" id="UP001580928"/>
    </source>
</evidence>
<keyword evidence="1" id="KW-0732">Signal</keyword>